<dbReference type="Pfam" id="PF02636">
    <property type="entry name" value="Methyltransf_28"/>
    <property type="match status" value="1"/>
</dbReference>
<protein>
    <submittedName>
        <fullName evidence="3">SAM-dependent methyltransferase</fullName>
        <ecNumber evidence="3">2.1.1.-</ecNumber>
    </submittedName>
</protein>
<evidence type="ECO:0000313" key="3">
    <source>
        <dbReference type="EMBL" id="MDA3969544.1"/>
    </source>
</evidence>
<dbReference type="InterPro" id="IPR038375">
    <property type="entry name" value="NDUFAF7_sf"/>
</dbReference>
<dbReference type="InterPro" id="IPR029063">
    <property type="entry name" value="SAM-dependent_MTases_sf"/>
</dbReference>
<dbReference type="InterPro" id="IPR003788">
    <property type="entry name" value="NDUFAF7"/>
</dbReference>
<evidence type="ECO:0000256" key="2">
    <source>
        <dbReference type="ARBA" id="ARBA00022679"/>
    </source>
</evidence>
<dbReference type="PANTHER" id="PTHR12049">
    <property type="entry name" value="PROTEIN ARGININE METHYLTRANSFERASE NDUFAF7, MITOCHONDRIAL"/>
    <property type="match status" value="1"/>
</dbReference>
<dbReference type="PANTHER" id="PTHR12049:SF7">
    <property type="entry name" value="PROTEIN ARGININE METHYLTRANSFERASE NDUFAF7, MITOCHONDRIAL"/>
    <property type="match status" value="1"/>
</dbReference>
<evidence type="ECO:0000313" key="4">
    <source>
        <dbReference type="Proteomes" id="UP001210261"/>
    </source>
</evidence>
<dbReference type="EC" id="2.1.1.-" evidence="3"/>
<evidence type="ECO:0000256" key="1">
    <source>
        <dbReference type="ARBA" id="ARBA00022603"/>
    </source>
</evidence>
<gene>
    <name evidence="3" type="ORF">PF021_07675</name>
</gene>
<dbReference type="GO" id="GO:0032259">
    <property type="term" value="P:methylation"/>
    <property type="evidence" value="ECO:0007669"/>
    <property type="project" value="UniProtKB-KW"/>
</dbReference>
<proteinExistence type="predicted"/>
<dbReference type="GO" id="GO:0008168">
    <property type="term" value="F:methyltransferase activity"/>
    <property type="evidence" value="ECO:0007669"/>
    <property type="project" value="UniProtKB-KW"/>
</dbReference>
<dbReference type="Gene3D" id="3.40.50.12710">
    <property type="match status" value="1"/>
</dbReference>
<comment type="caution">
    <text evidence="3">The sequence shown here is derived from an EMBL/GenBank/DDBJ whole genome shotgun (WGS) entry which is preliminary data.</text>
</comment>
<keyword evidence="4" id="KW-1185">Reference proteome</keyword>
<keyword evidence="1 3" id="KW-0489">Methyltransferase</keyword>
<organism evidence="3 4">
    <name type="scientific">Helicobacter ibis</name>
    <dbReference type="NCBI Taxonomy" id="2962633"/>
    <lineage>
        <taxon>Bacteria</taxon>
        <taxon>Pseudomonadati</taxon>
        <taxon>Campylobacterota</taxon>
        <taxon>Epsilonproteobacteria</taxon>
        <taxon>Campylobacterales</taxon>
        <taxon>Helicobacteraceae</taxon>
        <taxon>Helicobacter</taxon>
    </lineage>
</organism>
<dbReference type="SUPFAM" id="SSF53335">
    <property type="entry name" value="S-adenosyl-L-methionine-dependent methyltransferases"/>
    <property type="match status" value="1"/>
</dbReference>
<accession>A0ABT4VFQ8</accession>
<dbReference type="Proteomes" id="UP001210261">
    <property type="component" value="Unassembled WGS sequence"/>
</dbReference>
<sequence>MEFSKYMQEWLYGKDGYYRHSKIGVSGDFYTSTSVSDIFGYSIANYISKLITKNAAIVEIGANTGNLIASVAYFLNNHNIEAKYITIEPLKELVKIQQNTFNQRIKDKELITTDNFESLKSYDNIIFISNELFDAFPCEIYDSEDMAFIEHGNLIFKKASNKIKQIAQKFNIQRGEIPILDDFFKNLESLQKWYFISFDYGLVERKDEFTLRFYKNHKTRNLFLSPNKRKYKRDFIHDFGQCDITYEVNFEILKDYFLSLNAKEVLFGRQNRILVDMGLDMACNWYIEHFGFESYSKESSKIRTLIDPSFLGERFFGFCYCKE</sequence>
<dbReference type="RefSeq" id="WP_271021905.1">
    <property type="nucleotide sequence ID" value="NZ_JAQHXR010000005.1"/>
</dbReference>
<reference evidence="3 4" key="1">
    <citation type="submission" date="2023-01" db="EMBL/GenBank/DDBJ databases">
        <title>Description of Helicobacter ibis sp. nov. isolated from faecal droppings of black-faced ibis (Theristicus melanopis).</title>
        <authorList>
            <person name="Lopez-Cantillo M."/>
            <person name="Vidal-Veuthey B."/>
            <person name="Mella A."/>
            <person name="De La Haba R."/>
            <person name="Collado L."/>
        </authorList>
    </citation>
    <scope>NUCLEOTIDE SEQUENCE [LARGE SCALE GENOMIC DNA]</scope>
    <source>
        <strain evidence="3 4">A82</strain>
    </source>
</reference>
<name>A0ABT4VFQ8_9HELI</name>
<keyword evidence="2 3" id="KW-0808">Transferase</keyword>
<dbReference type="EMBL" id="JAQHXR010000005">
    <property type="protein sequence ID" value="MDA3969544.1"/>
    <property type="molecule type" value="Genomic_DNA"/>
</dbReference>